<comment type="caution">
    <text evidence="1">The sequence shown here is derived from an EMBL/GenBank/DDBJ whole genome shotgun (WGS) entry which is preliminary data.</text>
</comment>
<dbReference type="Pfam" id="PF00300">
    <property type="entry name" value="His_Phos_1"/>
    <property type="match status" value="2"/>
</dbReference>
<reference evidence="1 2" key="1">
    <citation type="submission" date="2015-09" db="EMBL/GenBank/DDBJ databases">
        <title>Identification and resolution of microdiversity through metagenomic sequencing of parallel consortia.</title>
        <authorList>
            <person name="Nelson W.C."/>
            <person name="Romine M.F."/>
            <person name="Lindemann S.R."/>
        </authorList>
    </citation>
    <scope>NUCLEOTIDE SEQUENCE [LARGE SCALE GENOMIC DNA]</scope>
    <source>
        <strain evidence="1">Ana</strain>
    </source>
</reference>
<dbReference type="PANTHER" id="PTHR48100:SF1">
    <property type="entry name" value="HISTIDINE PHOSPHATASE FAMILY PROTEIN-RELATED"/>
    <property type="match status" value="1"/>
</dbReference>
<evidence type="ECO:0000313" key="2">
    <source>
        <dbReference type="Proteomes" id="UP000050465"/>
    </source>
</evidence>
<dbReference type="GO" id="GO:0005737">
    <property type="term" value="C:cytoplasm"/>
    <property type="evidence" value="ECO:0007669"/>
    <property type="project" value="TreeGrafter"/>
</dbReference>
<dbReference type="InterPro" id="IPR029033">
    <property type="entry name" value="His_PPase_superfam"/>
</dbReference>
<dbReference type="Gene3D" id="3.40.50.1240">
    <property type="entry name" value="Phosphoglycerate mutase-like"/>
    <property type="match status" value="1"/>
</dbReference>
<name>A0A0P7ZNY1_9CYAN</name>
<organism evidence="1 2">
    <name type="scientific">Phormidesmis priestleyi Ana</name>
    <dbReference type="NCBI Taxonomy" id="1666911"/>
    <lineage>
        <taxon>Bacteria</taxon>
        <taxon>Bacillati</taxon>
        <taxon>Cyanobacteriota</taxon>
        <taxon>Cyanophyceae</taxon>
        <taxon>Leptolyngbyales</taxon>
        <taxon>Leptolyngbyaceae</taxon>
        <taxon>Phormidesmis</taxon>
    </lineage>
</organism>
<dbReference type="CDD" id="cd07067">
    <property type="entry name" value="HP_PGM_like"/>
    <property type="match status" value="1"/>
</dbReference>
<gene>
    <name evidence="1" type="primary">gpmA</name>
    <name evidence="1" type="ORF">HLUCCA11_13970</name>
</gene>
<dbReference type="GO" id="GO:0016791">
    <property type="term" value="F:phosphatase activity"/>
    <property type="evidence" value="ECO:0007669"/>
    <property type="project" value="TreeGrafter"/>
</dbReference>
<accession>A0A0P7ZNY1</accession>
<evidence type="ECO:0000313" key="1">
    <source>
        <dbReference type="EMBL" id="KPQ34616.1"/>
    </source>
</evidence>
<dbReference type="SMART" id="SM00855">
    <property type="entry name" value="PGAM"/>
    <property type="match status" value="1"/>
</dbReference>
<sequence>MVTVRYLQLSLIRHAQSVGNLQQKMEGQSSTELSALGHQQAQKLGQALATSITQHLATQPALTDPNSASYDLTELSLSLYSSPMLRASQTVHHLIQALQAQKREQTAYRYPIRFQNHQSVDLQEMHQGIFQGLTWAQAQAQYPELCDQLLSSRVWQPVPQAESLIEARARAHRWVRHVLNQHQPGEVVWAVSHEGFLQHLIAVIMGCDRTWKIHIGHTGIFEFWLSDEAYTYLQEHSACPSCQTLSASRSNQLFNPEQWIVRRFNDCSHLHRF</sequence>
<dbReference type="STRING" id="1666911.HLUCCA11_13970"/>
<dbReference type="SUPFAM" id="SSF53254">
    <property type="entry name" value="Phosphoglycerate mutase-like"/>
    <property type="match status" value="1"/>
</dbReference>
<dbReference type="PANTHER" id="PTHR48100">
    <property type="entry name" value="BROAD-SPECIFICITY PHOSPHATASE YOR283W-RELATED"/>
    <property type="match status" value="1"/>
</dbReference>
<proteinExistence type="predicted"/>
<dbReference type="InterPro" id="IPR050275">
    <property type="entry name" value="PGM_Phosphatase"/>
</dbReference>
<dbReference type="EMBL" id="LJZR01000018">
    <property type="protein sequence ID" value="KPQ34616.1"/>
    <property type="molecule type" value="Genomic_DNA"/>
</dbReference>
<dbReference type="InterPro" id="IPR013078">
    <property type="entry name" value="His_Pase_superF_clade-1"/>
</dbReference>
<dbReference type="Proteomes" id="UP000050465">
    <property type="component" value="Unassembled WGS sequence"/>
</dbReference>
<dbReference type="AlphaFoldDB" id="A0A0P7ZNY1"/>
<protein>
    <submittedName>
        <fullName evidence="1">2,3-bisphosphoglycerate-dependent phosphoglycerate mutase GpmA</fullName>
    </submittedName>
</protein>